<evidence type="ECO:0000313" key="14">
    <source>
        <dbReference type="EMBL" id="MYL19913.1"/>
    </source>
</evidence>
<dbReference type="Pfam" id="PF02163">
    <property type="entry name" value="Peptidase_M50"/>
    <property type="match status" value="2"/>
</dbReference>
<sequence length="284" mass="33642">MKDLRVAGWLHIHPLFFLLAFSAILTGAILDFILLFTIVLIHEMGHFWTARYYNWRVEKLEIWLFGGAVVSEEHHTRPFKEQTAVVLAGPLQHVWIYLLLYGIQMWIGPHPFIATAFFYNTLLLGFNLMPVWPLDGGKLIFYLFCQTSSFQKSLKRTLFFSALVLAAAAGWLFIEQRWTLAAVLLTAFLITEHVLEWRKRAFSHMRYLLFCAYQNREGMKTEYQHVSPDMRIMDAVKHVRPNRRVKYILKQAPHFYIVDEQECLRAYFENKQPYLKFRDIRQFA</sequence>
<dbReference type="GO" id="GO:0016020">
    <property type="term" value="C:membrane"/>
    <property type="evidence" value="ECO:0007669"/>
    <property type="project" value="UniProtKB-SubCell"/>
</dbReference>
<evidence type="ECO:0000256" key="10">
    <source>
        <dbReference type="ARBA" id="ARBA00023049"/>
    </source>
</evidence>
<gene>
    <name evidence="14" type="ORF">GLW04_08445</name>
</gene>
<evidence type="ECO:0000256" key="1">
    <source>
        <dbReference type="ARBA" id="ARBA00001947"/>
    </source>
</evidence>
<feature type="domain" description="Peptidase M50" evidence="13">
    <location>
        <begin position="110"/>
        <end position="149"/>
    </location>
</feature>
<dbReference type="OrthoDB" id="166377at2"/>
<accession>A0A845DQZ1</accession>
<dbReference type="Proteomes" id="UP000460949">
    <property type="component" value="Unassembled WGS sequence"/>
</dbReference>
<evidence type="ECO:0000256" key="9">
    <source>
        <dbReference type="ARBA" id="ARBA00022989"/>
    </source>
</evidence>
<comment type="subcellular location">
    <subcellularLocation>
        <location evidence="2">Membrane</location>
        <topology evidence="2">Multi-pass membrane protein</topology>
    </subcellularLocation>
</comment>
<feature type="transmembrane region" description="Helical" evidence="12">
    <location>
        <begin position="84"/>
        <end position="103"/>
    </location>
</feature>
<feature type="transmembrane region" description="Helical" evidence="12">
    <location>
        <begin position="180"/>
        <end position="197"/>
    </location>
</feature>
<dbReference type="PANTHER" id="PTHR39188">
    <property type="entry name" value="MEMBRANE-ASSOCIATED ZINC METALLOPROTEASE M50B"/>
    <property type="match status" value="1"/>
</dbReference>
<evidence type="ECO:0000256" key="5">
    <source>
        <dbReference type="ARBA" id="ARBA00022692"/>
    </source>
</evidence>
<evidence type="ECO:0000256" key="2">
    <source>
        <dbReference type="ARBA" id="ARBA00004141"/>
    </source>
</evidence>
<dbReference type="InterPro" id="IPR008915">
    <property type="entry name" value="Peptidase_M50"/>
</dbReference>
<evidence type="ECO:0000259" key="13">
    <source>
        <dbReference type="Pfam" id="PF02163"/>
    </source>
</evidence>
<feature type="domain" description="Peptidase M50" evidence="13">
    <location>
        <begin position="33"/>
        <end position="104"/>
    </location>
</feature>
<evidence type="ECO:0000256" key="11">
    <source>
        <dbReference type="ARBA" id="ARBA00023136"/>
    </source>
</evidence>
<dbReference type="RefSeq" id="WP_160836243.1">
    <property type="nucleotide sequence ID" value="NZ_WMET01000001.1"/>
</dbReference>
<dbReference type="GO" id="GO:0006508">
    <property type="term" value="P:proteolysis"/>
    <property type="evidence" value="ECO:0007669"/>
    <property type="project" value="UniProtKB-KW"/>
</dbReference>
<keyword evidence="9 12" id="KW-1133">Transmembrane helix</keyword>
<keyword evidence="7" id="KW-0378">Hydrolase</keyword>
<keyword evidence="5 12" id="KW-0812">Transmembrane</keyword>
<evidence type="ECO:0000256" key="12">
    <source>
        <dbReference type="SAM" id="Phobius"/>
    </source>
</evidence>
<evidence type="ECO:0000313" key="15">
    <source>
        <dbReference type="Proteomes" id="UP000460949"/>
    </source>
</evidence>
<name>A0A845DQZ1_9BACI</name>
<keyword evidence="6" id="KW-0479">Metal-binding</keyword>
<comment type="cofactor">
    <cofactor evidence="1">
        <name>Zn(2+)</name>
        <dbReference type="ChEBI" id="CHEBI:29105"/>
    </cofactor>
</comment>
<dbReference type="GO" id="GO:0008237">
    <property type="term" value="F:metallopeptidase activity"/>
    <property type="evidence" value="ECO:0007669"/>
    <property type="project" value="UniProtKB-KW"/>
</dbReference>
<evidence type="ECO:0000256" key="8">
    <source>
        <dbReference type="ARBA" id="ARBA00022833"/>
    </source>
</evidence>
<dbReference type="PANTHER" id="PTHR39188:SF3">
    <property type="entry name" value="STAGE IV SPORULATION PROTEIN FB"/>
    <property type="match status" value="1"/>
</dbReference>
<dbReference type="GO" id="GO:0046872">
    <property type="term" value="F:metal ion binding"/>
    <property type="evidence" value="ECO:0007669"/>
    <property type="project" value="UniProtKB-KW"/>
</dbReference>
<evidence type="ECO:0000256" key="6">
    <source>
        <dbReference type="ARBA" id="ARBA00022723"/>
    </source>
</evidence>
<dbReference type="EMBL" id="WMET01000001">
    <property type="protein sequence ID" value="MYL19913.1"/>
    <property type="molecule type" value="Genomic_DNA"/>
</dbReference>
<feature type="transmembrane region" description="Helical" evidence="12">
    <location>
        <begin position="123"/>
        <end position="145"/>
    </location>
</feature>
<proteinExistence type="inferred from homology"/>
<evidence type="ECO:0000256" key="4">
    <source>
        <dbReference type="ARBA" id="ARBA00022670"/>
    </source>
</evidence>
<evidence type="ECO:0000256" key="7">
    <source>
        <dbReference type="ARBA" id="ARBA00022801"/>
    </source>
</evidence>
<feature type="transmembrane region" description="Helical" evidence="12">
    <location>
        <begin position="157"/>
        <end position="174"/>
    </location>
</feature>
<comment type="similarity">
    <text evidence="3">Belongs to the peptidase M50B family.</text>
</comment>
<feature type="transmembrane region" description="Helical" evidence="12">
    <location>
        <begin position="15"/>
        <end position="41"/>
    </location>
</feature>
<evidence type="ECO:0000256" key="3">
    <source>
        <dbReference type="ARBA" id="ARBA00007931"/>
    </source>
</evidence>
<comment type="caution">
    <text evidence="14">The sequence shown here is derived from an EMBL/GenBank/DDBJ whole genome shotgun (WGS) entry which is preliminary data.</text>
</comment>
<dbReference type="AlphaFoldDB" id="A0A845DQZ1"/>
<keyword evidence="10" id="KW-0482">Metalloprotease</keyword>
<protein>
    <submittedName>
        <fullName evidence="14">Stage IV sporulation protein FB</fullName>
    </submittedName>
</protein>
<reference evidence="14 15" key="1">
    <citation type="submission" date="2019-11" db="EMBL/GenBank/DDBJ databases">
        <title>Genome sequences of 17 halophilic strains isolated from different environments.</title>
        <authorList>
            <person name="Furrow R.E."/>
        </authorList>
    </citation>
    <scope>NUCLEOTIDE SEQUENCE [LARGE SCALE GENOMIC DNA]</scope>
    <source>
        <strain evidence="14 15">22511_23_Filter</strain>
    </source>
</reference>
<keyword evidence="4" id="KW-0645">Protease</keyword>
<keyword evidence="8" id="KW-0862">Zinc</keyword>
<organism evidence="14 15">
    <name type="scientific">Halobacillus litoralis</name>
    <dbReference type="NCBI Taxonomy" id="45668"/>
    <lineage>
        <taxon>Bacteria</taxon>
        <taxon>Bacillati</taxon>
        <taxon>Bacillota</taxon>
        <taxon>Bacilli</taxon>
        <taxon>Bacillales</taxon>
        <taxon>Bacillaceae</taxon>
        <taxon>Halobacillus</taxon>
    </lineage>
</organism>
<keyword evidence="11 12" id="KW-0472">Membrane</keyword>